<dbReference type="InterPro" id="IPR012338">
    <property type="entry name" value="Beta-lactam/transpept-like"/>
</dbReference>
<protein>
    <submittedName>
        <fullName evidence="2">Unannotated protein</fullName>
    </submittedName>
</protein>
<dbReference type="PANTHER" id="PTHR35333:SF3">
    <property type="entry name" value="BETA-LACTAMASE-TYPE TRANSPEPTIDASE FOLD CONTAINING PROTEIN"/>
    <property type="match status" value="1"/>
</dbReference>
<dbReference type="Gene3D" id="3.40.710.10">
    <property type="entry name" value="DD-peptidase/beta-lactamase superfamily"/>
    <property type="match status" value="1"/>
</dbReference>
<accession>A0A6J7GLD0</accession>
<dbReference type="GO" id="GO:0008800">
    <property type="term" value="F:beta-lactamase activity"/>
    <property type="evidence" value="ECO:0007669"/>
    <property type="project" value="InterPro"/>
</dbReference>
<reference evidence="2" key="1">
    <citation type="submission" date="2020-05" db="EMBL/GenBank/DDBJ databases">
        <authorList>
            <person name="Chiriac C."/>
            <person name="Salcher M."/>
            <person name="Ghai R."/>
            <person name="Kavagutti S V."/>
        </authorList>
    </citation>
    <scope>NUCLEOTIDE SEQUENCE</scope>
</reference>
<name>A0A6J7GLD0_9ZZZZ</name>
<dbReference type="Pfam" id="PF13354">
    <property type="entry name" value="Beta-lactamase2"/>
    <property type="match status" value="1"/>
</dbReference>
<dbReference type="AlphaFoldDB" id="A0A6J7GLD0"/>
<dbReference type="InterPro" id="IPR000871">
    <property type="entry name" value="Beta-lactam_class-A"/>
</dbReference>
<dbReference type="GO" id="GO:0030655">
    <property type="term" value="P:beta-lactam antibiotic catabolic process"/>
    <property type="evidence" value="ECO:0007669"/>
    <property type="project" value="InterPro"/>
</dbReference>
<sequence length="299" mass="31839">MTALDRVRAELAFAGCDGWCYAERIDRPGTGLGLGQDVPVVVASMYKLHLMVAACRAAAAGALDLTQRVVITPTEHTPGPTGFALFADDVEVSVRDLVRMMITVSDNTSAEAVQHLLPVGALDETLTALNLGDTVIRGGVGDQQRLTVSELGAQDWQDAAHLLATDPATDQVHAYDPAYVSHSTPRALCQLMRAIWTDTASDPRQCAFMREVLGQQIWPHRIASGFPTSSTAVAGKTGTIGRIRAETAVVQPDGEPPVVVCVVTRAARADAVLPVVDASIGRIARILVNEARTDAEQLR</sequence>
<organism evidence="2">
    <name type="scientific">freshwater metagenome</name>
    <dbReference type="NCBI Taxonomy" id="449393"/>
    <lineage>
        <taxon>unclassified sequences</taxon>
        <taxon>metagenomes</taxon>
        <taxon>ecological metagenomes</taxon>
    </lineage>
</organism>
<dbReference type="SUPFAM" id="SSF56601">
    <property type="entry name" value="beta-lactamase/transpeptidase-like"/>
    <property type="match status" value="1"/>
</dbReference>
<dbReference type="GO" id="GO:0046677">
    <property type="term" value="P:response to antibiotic"/>
    <property type="evidence" value="ECO:0007669"/>
    <property type="project" value="InterPro"/>
</dbReference>
<gene>
    <name evidence="2" type="ORF">UFOPK3472_02833</name>
</gene>
<feature type="domain" description="Beta-lactamase class A catalytic" evidence="1">
    <location>
        <begin position="31"/>
        <end position="264"/>
    </location>
</feature>
<evidence type="ECO:0000313" key="2">
    <source>
        <dbReference type="EMBL" id="CAB4907816.1"/>
    </source>
</evidence>
<evidence type="ECO:0000259" key="1">
    <source>
        <dbReference type="Pfam" id="PF13354"/>
    </source>
</evidence>
<dbReference type="EMBL" id="CAFBLX010000236">
    <property type="protein sequence ID" value="CAB4907816.1"/>
    <property type="molecule type" value="Genomic_DNA"/>
</dbReference>
<dbReference type="InterPro" id="IPR045155">
    <property type="entry name" value="Beta-lactam_cat"/>
</dbReference>
<proteinExistence type="predicted"/>
<dbReference type="PANTHER" id="PTHR35333">
    <property type="entry name" value="BETA-LACTAMASE"/>
    <property type="match status" value="1"/>
</dbReference>